<reference evidence="5" key="1">
    <citation type="submission" date="2009-11" db="EMBL/GenBank/DDBJ databases">
        <title>The complete chromosome of Xylanimonas cellulosilytica DSM 15894.</title>
        <authorList>
            <consortium name="US DOE Joint Genome Institute (JGI-PGF)"/>
            <person name="Lucas S."/>
            <person name="Copeland A."/>
            <person name="Lapidus A."/>
            <person name="Glavina del Rio T."/>
            <person name="Dalin E."/>
            <person name="Tice H."/>
            <person name="Bruce D."/>
            <person name="Goodwin L."/>
            <person name="Pitluck S."/>
            <person name="Kyrpides N."/>
            <person name="Mavromatis K."/>
            <person name="Ivanova N."/>
            <person name="Mikhailova N."/>
            <person name="Foster B."/>
            <person name="Clum A."/>
            <person name="Brettin T."/>
            <person name="Detter J.C."/>
            <person name="Han C."/>
            <person name="Larimer F."/>
            <person name="Land M."/>
            <person name="Hauser L."/>
            <person name="Markowitz V."/>
            <person name="Cheng J.F."/>
            <person name="Hugenholtz P."/>
            <person name="Woyke T."/>
            <person name="Wu D."/>
            <person name="Gehrich-Schroeter G."/>
            <person name="Schneider S."/>
            <person name="Pukall S.R."/>
            <person name="Klenk H.P."/>
            <person name="Eisen J.A."/>
        </authorList>
    </citation>
    <scope>NUCLEOTIDE SEQUENCE [LARGE SCALE GENOMIC DNA]</scope>
    <source>
        <strain evidence="5">DSM 15894 / CECT 5975 / LMG 20990 / XIL07</strain>
    </source>
</reference>
<keyword evidence="2" id="KW-1133">Transmembrane helix</keyword>
<name>D1BY58_XYLCX</name>
<feature type="transmembrane region" description="Helical" evidence="2">
    <location>
        <begin position="64"/>
        <end position="85"/>
    </location>
</feature>
<dbReference type="EMBL" id="CP001821">
    <property type="protein sequence ID" value="ACZ29901.1"/>
    <property type="molecule type" value="Genomic_DNA"/>
</dbReference>
<dbReference type="InterPro" id="IPR019533">
    <property type="entry name" value="Peptidase_S26"/>
</dbReference>
<sequence length="226" mass="24276">MAHETAGPGLASPTTARGGVPPAHEPLPRTVVRWLWVGVTWGLLLAVIAIAVAAIVVPKIAGAVPLTVLSNSMAPTMPVGSLAVIRPTMPIEPNARLRDTDTIRERNDVTAIGIGDVISFQPDQHDATLITHRVIAVSVDSDGNRTFTTRGDNNGSPDSPVQDYQVRATVWYSLPLLGYVNDAVNGDHRRTFAITAAALGYAWALSLWARAHKRRRTARDVDGRIT</sequence>
<evidence type="ECO:0000313" key="5">
    <source>
        <dbReference type="Proteomes" id="UP000002255"/>
    </source>
</evidence>
<dbReference type="SUPFAM" id="SSF51306">
    <property type="entry name" value="LexA/Signal peptidase"/>
    <property type="match status" value="1"/>
</dbReference>
<evidence type="ECO:0000259" key="3">
    <source>
        <dbReference type="Pfam" id="PF10502"/>
    </source>
</evidence>
<dbReference type="GO" id="GO:0006465">
    <property type="term" value="P:signal peptide processing"/>
    <property type="evidence" value="ECO:0007669"/>
    <property type="project" value="InterPro"/>
</dbReference>
<dbReference type="eggNOG" id="COG0681">
    <property type="taxonomic scope" value="Bacteria"/>
</dbReference>
<protein>
    <submittedName>
        <fullName evidence="4">Peptidase S26B, signal peptidase</fullName>
    </submittedName>
</protein>
<dbReference type="RefSeq" id="WP_012877643.1">
    <property type="nucleotide sequence ID" value="NC_013530.1"/>
</dbReference>
<evidence type="ECO:0000256" key="2">
    <source>
        <dbReference type="SAM" id="Phobius"/>
    </source>
</evidence>
<feature type="transmembrane region" description="Helical" evidence="2">
    <location>
        <begin position="34"/>
        <end position="57"/>
    </location>
</feature>
<dbReference type="STRING" id="446471.Xcel_0869"/>
<dbReference type="Pfam" id="PF10502">
    <property type="entry name" value="Peptidase_S26"/>
    <property type="match status" value="1"/>
</dbReference>
<accession>D1BY58</accession>
<feature type="region of interest" description="Disordered" evidence="1">
    <location>
        <begin position="1"/>
        <end position="23"/>
    </location>
</feature>
<dbReference type="InterPro" id="IPR036286">
    <property type="entry name" value="LexA/Signal_pep-like_sf"/>
</dbReference>
<keyword evidence="5" id="KW-1185">Reference proteome</keyword>
<keyword evidence="2" id="KW-0472">Membrane</keyword>
<evidence type="ECO:0000313" key="4">
    <source>
        <dbReference type="EMBL" id="ACZ29901.1"/>
    </source>
</evidence>
<dbReference type="MEROPS" id="S26.011"/>
<proteinExistence type="predicted"/>
<dbReference type="AlphaFoldDB" id="D1BY58"/>
<evidence type="ECO:0000256" key="1">
    <source>
        <dbReference type="SAM" id="MobiDB-lite"/>
    </source>
</evidence>
<dbReference type="Proteomes" id="UP000002255">
    <property type="component" value="Chromosome"/>
</dbReference>
<gene>
    <name evidence="4" type="ordered locus">Xcel_0869</name>
</gene>
<organism evidence="4 5">
    <name type="scientific">Xylanimonas cellulosilytica (strain DSM 15894 / JCM 12276 / CECT 5975 / KCTC 9989 / LMG 20990 / NBRC 107835 / XIL07)</name>
    <dbReference type="NCBI Taxonomy" id="446471"/>
    <lineage>
        <taxon>Bacteria</taxon>
        <taxon>Bacillati</taxon>
        <taxon>Actinomycetota</taxon>
        <taxon>Actinomycetes</taxon>
        <taxon>Micrococcales</taxon>
        <taxon>Promicromonosporaceae</taxon>
        <taxon>Xylanimonas</taxon>
    </lineage>
</organism>
<dbReference type="CDD" id="cd06530">
    <property type="entry name" value="S26_SPase_I"/>
    <property type="match status" value="1"/>
</dbReference>
<dbReference type="GO" id="GO:0004252">
    <property type="term" value="F:serine-type endopeptidase activity"/>
    <property type="evidence" value="ECO:0007669"/>
    <property type="project" value="InterPro"/>
</dbReference>
<dbReference type="HOGENOM" id="CLU_089996_2_0_11"/>
<feature type="domain" description="Peptidase S26" evidence="3">
    <location>
        <begin position="45"/>
        <end position="138"/>
    </location>
</feature>
<dbReference type="KEGG" id="xce:Xcel_0869"/>
<keyword evidence="2" id="KW-0812">Transmembrane</keyword>
<reference evidence="4 5" key="2">
    <citation type="journal article" date="2010" name="Stand. Genomic Sci.">
        <title>Complete genome sequence of Xylanimonas cellulosilytica type strain (XIL07).</title>
        <authorList>
            <person name="Foster B."/>
            <person name="Pukall R."/>
            <person name="Abt B."/>
            <person name="Nolan M."/>
            <person name="Glavina Del Rio T."/>
            <person name="Chen F."/>
            <person name="Lucas S."/>
            <person name="Tice H."/>
            <person name="Pitluck S."/>
            <person name="Cheng J.-F."/>
            <person name="Chertkov O."/>
            <person name="Brettin T."/>
            <person name="Han C."/>
            <person name="Detter J.C."/>
            <person name="Bruce D."/>
            <person name="Goodwin L."/>
            <person name="Ivanova N."/>
            <person name="Mavromatis K."/>
            <person name="Pati A."/>
            <person name="Mikhailova N."/>
            <person name="Chen A."/>
            <person name="Palaniappan K."/>
            <person name="Land M."/>
            <person name="Hauser L."/>
            <person name="Chang Y.-J."/>
            <person name="Jeffries C.D."/>
            <person name="Chain P."/>
            <person name="Rohde M."/>
            <person name="Goeker M."/>
            <person name="Bristow J."/>
            <person name="Eisen J.A."/>
            <person name="Markowitz V."/>
            <person name="Hugenholtz P."/>
            <person name="Kyrpides N.C."/>
            <person name="Klenk H.-P."/>
            <person name="Lapidus A."/>
        </authorList>
    </citation>
    <scope>NUCLEOTIDE SEQUENCE [LARGE SCALE GENOMIC DNA]</scope>
    <source>
        <strain evidence="5">DSM 15894 / CECT 5975 / LMG 20990 / XIL07</strain>
    </source>
</reference>
<feature type="transmembrane region" description="Helical" evidence="2">
    <location>
        <begin position="191"/>
        <end position="209"/>
    </location>
</feature>
<dbReference type="OrthoDB" id="3178064at2"/>